<dbReference type="KEGG" id="mlr:MELLADRAFT_71541"/>
<gene>
    <name evidence="2" type="ORF">MELLADRAFT_71541</name>
</gene>
<dbReference type="EMBL" id="GL883102">
    <property type="protein sequence ID" value="EGG08114.1"/>
    <property type="molecule type" value="Genomic_DNA"/>
</dbReference>
<dbReference type="AlphaFoldDB" id="F4RHL8"/>
<organism evidence="3">
    <name type="scientific">Melampsora larici-populina (strain 98AG31 / pathotype 3-4-7)</name>
    <name type="common">Poplar leaf rust fungus</name>
    <dbReference type="NCBI Taxonomy" id="747676"/>
    <lineage>
        <taxon>Eukaryota</taxon>
        <taxon>Fungi</taxon>
        <taxon>Dikarya</taxon>
        <taxon>Basidiomycota</taxon>
        <taxon>Pucciniomycotina</taxon>
        <taxon>Pucciniomycetes</taxon>
        <taxon>Pucciniales</taxon>
        <taxon>Melampsoraceae</taxon>
        <taxon>Melampsora</taxon>
    </lineage>
</organism>
<name>F4RHL8_MELLP</name>
<keyword evidence="3" id="KW-1185">Reference proteome</keyword>
<dbReference type="InParanoid" id="F4RHL8"/>
<sequence>MFNQLNSWTSHRSILNVHKLRVCCHVALVALSIFLLASTSVVLAYSIKMYYGSFLHAIPELLTASVVMMIVLGMAWLPSDEYVGLYGFSFMRTVLQETIWTGALSLMTFGGVASLHQSTPGLMTSCGKFFICRGYISIFVSAWLCWLAITIPFGLLLTSAIYQTIRRKVHNKSVWSSPAARFEYFWPGEAGKKSLGWTGRHSRVEPARVPVGNLDPFSNEKHGSPAAQV</sequence>
<accession>F4RHL8</accession>
<keyword evidence="1" id="KW-0812">Transmembrane</keyword>
<protein>
    <submittedName>
        <fullName evidence="2">Uncharacterized protein</fullName>
    </submittedName>
</protein>
<dbReference type="STRING" id="747676.F4RHL8"/>
<dbReference type="GeneID" id="18931849"/>
<feature type="transmembrane region" description="Helical" evidence="1">
    <location>
        <begin position="98"/>
        <end position="115"/>
    </location>
</feature>
<dbReference type="OrthoDB" id="2499382at2759"/>
<dbReference type="VEuPathDB" id="FungiDB:MELLADRAFT_71541"/>
<reference evidence="3" key="1">
    <citation type="journal article" date="2011" name="Proc. Natl. Acad. Sci. U.S.A.">
        <title>Obligate biotrophy features unraveled by the genomic analysis of rust fungi.</title>
        <authorList>
            <person name="Duplessis S."/>
            <person name="Cuomo C.A."/>
            <person name="Lin Y.-C."/>
            <person name="Aerts A."/>
            <person name="Tisserant E."/>
            <person name="Veneault-Fourrey C."/>
            <person name="Joly D.L."/>
            <person name="Hacquard S."/>
            <person name="Amselem J."/>
            <person name="Cantarel B.L."/>
            <person name="Chiu R."/>
            <person name="Coutinho P.M."/>
            <person name="Feau N."/>
            <person name="Field M."/>
            <person name="Frey P."/>
            <person name="Gelhaye E."/>
            <person name="Goldberg J."/>
            <person name="Grabherr M.G."/>
            <person name="Kodira C.D."/>
            <person name="Kohler A."/>
            <person name="Kuees U."/>
            <person name="Lindquist E.A."/>
            <person name="Lucas S.M."/>
            <person name="Mago R."/>
            <person name="Mauceli E."/>
            <person name="Morin E."/>
            <person name="Murat C."/>
            <person name="Pangilinan J.L."/>
            <person name="Park R."/>
            <person name="Pearson M."/>
            <person name="Quesneville H."/>
            <person name="Rouhier N."/>
            <person name="Sakthikumar S."/>
            <person name="Salamov A.A."/>
            <person name="Schmutz J."/>
            <person name="Selles B."/>
            <person name="Shapiro H."/>
            <person name="Tanguay P."/>
            <person name="Tuskan G.A."/>
            <person name="Henrissat B."/>
            <person name="Van de Peer Y."/>
            <person name="Rouze P."/>
            <person name="Ellis J.G."/>
            <person name="Dodds P.N."/>
            <person name="Schein J.E."/>
            <person name="Zhong S."/>
            <person name="Hamelin R.C."/>
            <person name="Grigoriev I.V."/>
            <person name="Szabo L.J."/>
            <person name="Martin F."/>
        </authorList>
    </citation>
    <scope>NUCLEOTIDE SEQUENCE [LARGE SCALE GENOMIC DNA]</scope>
    <source>
        <strain evidence="3">98AG31 / pathotype 3-4-7</strain>
    </source>
</reference>
<feature type="transmembrane region" description="Helical" evidence="1">
    <location>
        <begin position="20"/>
        <end position="45"/>
    </location>
</feature>
<proteinExistence type="predicted"/>
<keyword evidence="1" id="KW-0472">Membrane</keyword>
<feature type="transmembrane region" description="Helical" evidence="1">
    <location>
        <begin position="135"/>
        <end position="162"/>
    </location>
</feature>
<dbReference type="RefSeq" id="XP_007408879.1">
    <property type="nucleotide sequence ID" value="XM_007408817.1"/>
</dbReference>
<evidence type="ECO:0000313" key="2">
    <source>
        <dbReference type="EMBL" id="EGG08114.1"/>
    </source>
</evidence>
<dbReference type="eggNOG" id="ENOG502SZ2W">
    <property type="taxonomic scope" value="Eukaryota"/>
</dbReference>
<evidence type="ECO:0000256" key="1">
    <source>
        <dbReference type="SAM" id="Phobius"/>
    </source>
</evidence>
<dbReference type="Proteomes" id="UP000001072">
    <property type="component" value="Unassembled WGS sequence"/>
</dbReference>
<feature type="transmembrane region" description="Helical" evidence="1">
    <location>
        <begin position="57"/>
        <end position="77"/>
    </location>
</feature>
<keyword evidence="1" id="KW-1133">Transmembrane helix</keyword>
<evidence type="ECO:0000313" key="3">
    <source>
        <dbReference type="Proteomes" id="UP000001072"/>
    </source>
</evidence>
<dbReference type="HOGENOM" id="CLU_1180696_0_0_1"/>